<feature type="non-terminal residue" evidence="1">
    <location>
        <position position="1"/>
    </location>
</feature>
<gene>
    <name evidence="1" type="ORF">C3L33_23296</name>
</gene>
<organism evidence="1">
    <name type="scientific">Rhododendron williamsianum</name>
    <dbReference type="NCBI Taxonomy" id="262921"/>
    <lineage>
        <taxon>Eukaryota</taxon>
        <taxon>Viridiplantae</taxon>
        <taxon>Streptophyta</taxon>
        <taxon>Embryophyta</taxon>
        <taxon>Tracheophyta</taxon>
        <taxon>Spermatophyta</taxon>
        <taxon>Magnoliopsida</taxon>
        <taxon>eudicotyledons</taxon>
        <taxon>Gunneridae</taxon>
        <taxon>Pentapetalae</taxon>
        <taxon>asterids</taxon>
        <taxon>Ericales</taxon>
        <taxon>Ericaceae</taxon>
        <taxon>Ericoideae</taxon>
        <taxon>Rhodoreae</taxon>
        <taxon>Rhododendron</taxon>
    </lineage>
</organism>
<dbReference type="OrthoDB" id="514937at2759"/>
<dbReference type="InterPro" id="IPR021325">
    <property type="entry name" value="CCB2/CCB4"/>
</dbReference>
<dbReference type="EMBL" id="QEFC01005534">
    <property type="protein sequence ID" value="KAE9444805.1"/>
    <property type="molecule type" value="Genomic_DNA"/>
</dbReference>
<proteinExistence type="predicted"/>
<reference evidence="1" key="1">
    <citation type="journal article" date="2019" name="Genome Biol. Evol.">
        <title>The Rhododendron genome and chromosomal organization provide insight into shared whole-genome duplications across the heath family (Ericaceae).</title>
        <authorList>
            <person name="Soza V.L."/>
            <person name="Lindsley D."/>
            <person name="Waalkes A."/>
            <person name="Ramage E."/>
            <person name="Patwardhan R.P."/>
            <person name="Burton J.N."/>
            <person name="Adey A."/>
            <person name="Kumar A."/>
            <person name="Qiu R."/>
            <person name="Shendure J."/>
            <person name="Hall B."/>
        </authorList>
    </citation>
    <scope>NUCLEOTIDE SEQUENCE</scope>
    <source>
        <strain evidence="1">RSF 1966-606</strain>
    </source>
</reference>
<accession>A0A6A4KDS0</accession>
<name>A0A6A4KDS0_9ERIC</name>
<dbReference type="PANTHER" id="PTHR36403">
    <property type="entry name" value="PROTEIN COFACTOR ASSEMBLY OF COMPLEX C SUBUNIT B CCB2, CHLOROPLASTIC"/>
    <property type="match status" value="1"/>
</dbReference>
<evidence type="ECO:0008006" key="2">
    <source>
        <dbReference type="Google" id="ProtNLM"/>
    </source>
</evidence>
<dbReference type="PANTHER" id="PTHR36403:SF1">
    <property type="entry name" value="PROTEIN COFACTOR ASSEMBLY OF COMPLEX C SUBUNIT B CCB2, CHLOROPLASTIC"/>
    <property type="match status" value="1"/>
</dbReference>
<comment type="caution">
    <text evidence="1">The sequence shown here is derived from an EMBL/GenBank/DDBJ whole genome shotgun (WGS) entry which is preliminary data.</text>
</comment>
<dbReference type="Pfam" id="PF11152">
    <property type="entry name" value="CCB2_CCB4"/>
    <property type="match status" value="1"/>
</dbReference>
<dbReference type="AlphaFoldDB" id="A0A6A4KDS0"/>
<sequence>MAVESGAVGDLAVETRWADGAGDGGGPVETRWVRHVRESWSSLVRRSNWKSGTVFLCLGIPGLDESYLPRWIGYAFGSLLLLNHFAGSNSTTPAQLRSEALGLSLAGFSIGATPVDQVAVPDSAEQIFVMSQNIAENVKEDLAWGTYVLLRNTNSISVLILVQGALCVRGYWNTPRDVSKVDALGWFQKHIQRIGFSDLKDTLYFPKCADKHDSMILDVSDSEIWEILPKGTRSIIVQPVRQAPKGDADQEEKNEGFVLLASSMSYAYSNKDTAWIGAVANKFRGISIFAEQ</sequence>
<dbReference type="GO" id="GO:0010190">
    <property type="term" value="P:cytochrome b6f complex assembly"/>
    <property type="evidence" value="ECO:0007669"/>
    <property type="project" value="InterPro"/>
</dbReference>
<dbReference type="InterPro" id="IPR044970">
    <property type="entry name" value="CCB2"/>
</dbReference>
<evidence type="ECO:0000313" key="1">
    <source>
        <dbReference type="EMBL" id="KAE9444805.1"/>
    </source>
</evidence>
<protein>
    <recommendedName>
        <fullName evidence="2">Protein COFACTOR ASSEMBLY OF COMPLEX C SUBUNIT B CCB2, chloroplastic</fullName>
    </recommendedName>
</protein>